<dbReference type="STRING" id="582675.SAMN05192565_103200"/>
<evidence type="ECO:0000256" key="1">
    <source>
        <dbReference type="ARBA" id="ARBA00023015"/>
    </source>
</evidence>
<dbReference type="Proteomes" id="UP000199229">
    <property type="component" value="Unassembled WGS sequence"/>
</dbReference>
<evidence type="ECO:0000256" key="2">
    <source>
        <dbReference type="ARBA" id="ARBA00023125"/>
    </source>
</evidence>
<dbReference type="AlphaFoldDB" id="A0A1I2S3S2"/>
<feature type="region of interest" description="Disordered" evidence="4">
    <location>
        <begin position="208"/>
        <end position="234"/>
    </location>
</feature>
<dbReference type="GO" id="GO:0003700">
    <property type="term" value="F:DNA-binding transcription factor activity"/>
    <property type="evidence" value="ECO:0007669"/>
    <property type="project" value="InterPro"/>
</dbReference>
<keyword evidence="1" id="KW-0805">Transcription regulation</keyword>
<dbReference type="InterPro" id="IPR000835">
    <property type="entry name" value="HTH_MarR-typ"/>
</dbReference>
<keyword evidence="7" id="KW-1185">Reference proteome</keyword>
<dbReference type="PANTHER" id="PTHR42756">
    <property type="entry name" value="TRANSCRIPTIONAL REGULATOR, MARR"/>
    <property type="match status" value="1"/>
</dbReference>
<gene>
    <name evidence="6" type="ORF">SAMN05192565_103200</name>
</gene>
<dbReference type="PROSITE" id="PS01117">
    <property type="entry name" value="HTH_MARR_1"/>
    <property type="match status" value="1"/>
</dbReference>
<dbReference type="SMART" id="SM00347">
    <property type="entry name" value="HTH_MARR"/>
    <property type="match status" value="1"/>
</dbReference>
<dbReference type="PANTHER" id="PTHR42756:SF1">
    <property type="entry name" value="TRANSCRIPTIONAL REPRESSOR OF EMRAB OPERON"/>
    <property type="match status" value="1"/>
</dbReference>
<evidence type="ECO:0000259" key="5">
    <source>
        <dbReference type="PROSITE" id="PS50995"/>
    </source>
</evidence>
<sequence length="234" mass="24974">MQVVDERCSLGATPGYAPSPGHPSHLLSLPRDDERTMSKADKRNRATGSKDQPDSKGSTTSKTVPGSKSVGWALVQAARLHRSRVGDRLAALDLFAGQEQVVQALAASGTMTMGDLAATLRVRPPTASKTISRLAALGFVERRAEAGDGRIVRVRLTEMGLAKAEAIERIGEDVEAELLAGFEGKERRRLRKLLRKAARNLAEVSGALGHEVEGDAEIDEEEGEGETDEIAAAL</sequence>
<accession>A0A1I2S3S2</accession>
<feature type="compositionally biased region" description="Basic and acidic residues" evidence="4">
    <location>
        <begin position="30"/>
        <end position="44"/>
    </location>
</feature>
<feature type="compositionally biased region" description="Polar residues" evidence="4">
    <location>
        <begin position="46"/>
        <end position="66"/>
    </location>
</feature>
<feature type="region of interest" description="Disordered" evidence="4">
    <location>
        <begin position="1"/>
        <end position="67"/>
    </location>
</feature>
<evidence type="ECO:0000313" key="7">
    <source>
        <dbReference type="Proteomes" id="UP000199229"/>
    </source>
</evidence>
<dbReference type="Gene3D" id="1.10.10.10">
    <property type="entry name" value="Winged helix-like DNA-binding domain superfamily/Winged helix DNA-binding domain"/>
    <property type="match status" value="1"/>
</dbReference>
<name>A0A1I2S3S2_9HYPH</name>
<dbReference type="Pfam" id="PF12802">
    <property type="entry name" value="MarR_2"/>
    <property type="match status" value="1"/>
</dbReference>
<dbReference type="PROSITE" id="PS50995">
    <property type="entry name" value="HTH_MARR_2"/>
    <property type="match status" value="1"/>
</dbReference>
<proteinExistence type="predicted"/>
<keyword evidence="2 6" id="KW-0238">DNA-binding</keyword>
<dbReference type="GO" id="GO:0003677">
    <property type="term" value="F:DNA binding"/>
    <property type="evidence" value="ECO:0007669"/>
    <property type="project" value="UniProtKB-KW"/>
</dbReference>
<evidence type="ECO:0000256" key="3">
    <source>
        <dbReference type="ARBA" id="ARBA00023163"/>
    </source>
</evidence>
<protein>
    <submittedName>
        <fullName evidence="6">DNA-binding transcriptional regulator, MarR family</fullName>
    </submittedName>
</protein>
<dbReference type="InterPro" id="IPR036390">
    <property type="entry name" value="WH_DNA-bd_sf"/>
</dbReference>
<dbReference type="SUPFAM" id="SSF46785">
    <property type="entry name" value="Winged helix' DNA-binding domain"/>
    <property type="match status" value="1"/>
</dbReference>
<evidence type="ECO:0000313" key="6">
    <source>
        <dbReference type="EMBL" id="SFG44716.1"/>
    </source>
</evidence>
<feature type="domain" description="HTH marR-type" evidence="5">
    <location>
        <begin position="67"/>
        <end position="199"/>
    </location>
</feature>
<dbReference type="InterPro" id="IPR023187">
    <property type="entry name" value="Tscrpt_reg_MarR-type_CS"/>
</dbReference>
<dbReference type="PRINTS" id="PR00598">
    <property type="entry name" value="HTHMARR"/>
</dbReference>
<evidence type="ECO:0000256" key="4">
    <source>
        <dbReference type="SAM" id="MobiDB-lite"/>
    </source>
</evidence>
<dbReference type="EMBL" id="FOPM01000003">
    <property type="protein sequence ID" value="SFG44716.1"/>
    <property type="molecule type" value="Genomic_DNA"/>
</dbReference>
<dbReference type="InterPro" id="IPR036388">
    <property type="entry name" value="WH-like_DNA-bd_sf"/>
</dbReference>
<organism evidence="6 7">
    <name type="scientific">Methylobacterium gossipiicola</name>
    <dbReference type="NCBI Taxonomy" id="582675"/>
    <lineage>
        <taxon>Bacteria</taxon>
        <taxon>Pseudomonadati</taxon>
        <taxon>Pseudomonadota</taxon>
        <taxon>Alphaproteobacteria</taxon>
        <taxon>Hyphomicrobiales</taxon>
        <taxon>Methylobacteriaceae</taxon>
        <taxon>Methylobacterium</taxon>
    </lineage>
</organism>
<keyword evidence="3" id="KW-0804">Transcription</keyword>
<reference evidence="7" key="1">
    <citation type="submission" date="2016-10" db="EMBL/GenBank/DDBJ databases">
        <authorList>
            <person name="Varghese N."/>
            <person name="Submissions S."/>
        </authorList>
    </citation>
    <scope>NUCLEOTIDE SEQUENCE [LARGE SCALE GENOMIC DNA]</scope>
    <source>
        <strain evidence="7">Gh-105</strain>
    </source>
</reference>
<feature type="compositionally biased region" description="Acidic residues" evidence="4">
    <location>
        <begin position="214"/>
        <end position="234"/>
    </location>
</feature>